<evidence type="ECO:0000313" key="2">
    <source>
        <dbReference type="EMBL" id="XCM82967.1"/>
    </source>
</evidence>
<organism evidence="2">
    <name type="scientific">Kitasatospora camelliae</name>
    <dbReference type="NCBI Taxonomy" id="3156397"/>
    <lineage>
        <taxon>Bacteria</taxon>
        <taxon>Bacillati</taxon>
        <taxon>Actinomycetota</taxon>
        <taxon>Actinomycetes</taxon>
        <taxon>Kitasatosporales</taxon>
        <taxon>Streptomycetaceae</taxon>
        <taxon>Kitasatospora</taxon>
    </lineage>
</organism>
<sequence length="87" mass="8771">MKPYAGPATVTTPDGATIPVTAHLSTRPSNRDDWAGLLTADDGVALLNVHEGRLLLPDGREAGFVRTAGGVPGGPIQIAGASGEALL</sequence>
<protein>
    <submittedName>
        <fullName evidence="2">Uncharacterized protein</fullName>
    </submittedName>
</protein>
<proteinExistence type="predicted"/>
<feature type="region of interest" description="Disordered" evidence="1">
    <location>
        <begin position="1"/>
        <end position="24"/>
    </location>
</feature>
<reference evidence="2" key="1">
    <citation type="submission" date="2024-06" db="EMBL/GenBank/DDBJ databases">
        <title>The genome sequences of Kitasatospora sp. strain HUAS MG31.</title>
        <authorList>
            <person name="Mo P."/>
        </authorList>
    </citation>
    <scope>NUCLEOTIDE SEQUENCE</scope>
    <source>
        <strain evidence="2">HUAS MG31</strain>
    </source>
</reference>
<dbReference type="KEGG" id="kcm:ABWK59_30640"/>
<accession>A0AAU8K2P7</accession>
<gene>
    <name evidence="2" type="ORF">ABWK59_30640</name>
</gene>
<dbReference type="EMBL" id="CP159872">
    <property type="protein sequence ID" value="XCM82967.1"/>
    <property type="molecule type" value="Genomic_DNA"/>
</dbReference>
<name>A0AAU8K2P7_9ACTN</name>
<dbReference type="RefSeq" id="WP_354643902.1">
    <property type="nucleotide sequence ID" value="NZ_CP159872.1"/>
</dbReference>
<dbReference type="AlphaFoldDB" id="A0AAU8K2P7"/>
<evidence type="ECO:0000256" key="1">
    <source>
        <dbReference type="SAM" id="MobiDB-lite"/>
    </source>
</evidence>